<evidence type="ECO:0000256" key="1">
    <source>
        <dbReference type="SAM" id="MobiDB-lite"/>
    </source>
</evidence>
<dbReference type="AlphaFoldDB" id="A0A3B4ZK78"/>
<evidence type="ECO:0000313" key="4">
    <source>
        <dbReference type="RefSeq" id="XP_008295744.1"/>
    </source>
</evidence>
<dbReference type="PANTHER" id="PTHR13060">
    <property type="entry name" value="SGT1 PROTEIN HSGT1 SUPPRESSOR OF GCR2"/>
    <property type="match status" value="1"/>
</dbReference>
<sequence>MDALQRKVIQEDVVQYKLFLIQPDGSTSEETETRLAHLLEEILAKVAPLLMQYIWQHQPFNLKYHPEKGGVPAHIGGSTQFGDNVEDEWFIVYLLQQITEAFPELTARVEDNDGEFILIEAADYLPKWLNPDTSENRVFIFQGELHILPRPSKSSSVGFSNDVVPSVAQALALLSAHPEACQASPKICSALRKRLEGYPEKIKTSLHRSHCFIPAGIATVLAQRPDLVAPAVSAFYLRDPVDLQACRSFKTFPPDTRVLTLVTFTCCLYAQLQQQEFTPDRRSGFTLPPRSQPQYKAHELGMKLAHGFEILCSKCRLPSSEPDAPVSCNPQWKGFMDSLKRNGYFRGELEGSAHYRELTRSAENFFKQSVASTSSTLSPGEEVLQLLHSCPPFNLEELKKRESELPQEDSDSWLDITAQDLERLLQERSGGLADVGSRNPSSSTKQAQRVGEAEGKGEKAEDTKEEEEAGYSLVAVSQGMKNFLNAMSSHEGAELPWSSSTQPFSFDPESMSNALDRLLASKEDELDSDDLDDDDDDDDDEEDEEEVEEEKEEASVGHAEMNGAETLDSLKRYMDQMDQELMGTNIGQSFNQTIYSKASSDNGSSHPSLGREGEVEETEEEIQPLDVDINLVTNLLESLSCQAGLAGPASNLLQSLGIHLPPNADRS</sequence>
<dbReference type="CTD" id="11319"/>
<keyword evidence="3" id="KW-1185">Reference proteome</keyword>
<evidence type="ECO:0000313" key="2">
    <source>
        <dbReference type="Ensembl" id="ENSSPAP00000006694.1"/>
    </source>
</evidence>
<dbReference type="GO" id="GO:0005634">
    <property type="term" value="C:nucleus"/>
    <property type="evidence" value="ECO:0007669"/>
    <property type="project" value="TreeGrafter"/>
</dbReference>
<gene>
    <name evidence="4" type="primary">ecd</name>
</gene>
<feature type="region of interest" description="Disordered" evidence="1">
    <location>
        <begin position="430"/>
        <end position="469"/>
    </location>
</feature>
<proteinExistence type="predicted"/>
<protein>
    <submittedName>
        <fullName evidence="2">Ecdysoneless cell cycle regulator</fullName>
    </submittedName>
    <submittedName>
        <fullName evidence="4">Protein SGT1</fullName>
    </submittedName>
</protein>
<name>A0A3B4ZK78_9TELE</name>
<dbReference type="PANTHER" id="PTHR13060:SF0">
    <property type="entry name" value="PROTEIN ECDYSONELESS HOMOLOG"/>
    <property type="match status" value="1"/>
</dbReference>
<reference evidence="4" key="2">
    <citation type="submission" date="2025-04" db="UniProtKB">
        <authorList>
            <consortium name="RefSeq"/>
        </authorList>
    </citation>
    <scope>IDENTIFICATION</scope>
</reference>
<evidence type="ECO:0000313" key="3">
    <source>
        <dbReference type="Proteomes" id="UP000694891"/>
    </source>
</evidence>
<dbReference type="STRING" id="144197.ENSSPAP00000006694"/>
<feature type="compositionally biased region" description="Polar residues" evidence="1">
    <location>
        <begin position="438"/>
        <end position="447"/>
    </location>
</feature>
<feature type="region of interest" description="Disordered" evidence="1">
    <location>
        <begin position="596"/>
        <end position="622"/>
    </location>
</feature>
<feature type="compositionally biased region" description="Polar residues" evidence="1">
    <location>
        <begin position="596"/>
        <end position="607"/>
    </location>
</feature>
<dbReference type="RefSeq" id="XP_008295744.1">
    <property type="nucleotide sequence ID" value="XM_008297522.1"/>
</dbReference>
<reference evidence="2" key="1">
    <citation type="submission" date="2023-09" db="UniProtKB">
        <authorList>
            <consortium name="Ensembl"/>
        </authorList>
    </citation>
    <scope>IDENTIFICATION</scope>
</reference>
<dbReference type="GeneTree" id="ENSGT00390000015361"/>
<dbReference type="OrthoDB" id="27237at2759"/>
<dbReference type="Ensembl" id="ENSSPAT00000006832.1">
    <property type="protein sequence ID" value="ENSSPAP00000006694.1"/>
    <property type="gene ID" value="ENSSPAG00000005165.1"/>
</dbReference>
<feature type="compositionally biased region" description="Basic and acidic residues" evidence="1">
    <location>
        <begin position="451"/>
        <end position="462"/>
    </location>
</feature>
<accession>A0A3B4ZK78</accession>
<organism evidence="2">
    <name type="scientific">Stegastes partitus</name>
    <name type="common">bicolor damselfish</name>
    <dbReference type="NCBI Taxonomy" id="144197"/>
    <lineage>
        <taxon>Eukaryota</taxon>
        <taxon>Metazoa</taxon>
        <taxon>Chordata</taxon>
        <taxon>Craniata</taxon>
        <taxon>Vertebrata</taxon>
        <taxon>Euteleostomi</taxon>
        <taxon>Actinopterygii</taxon>
        <taxon>Neopterygii</taxon>
        <taxon>Teleostei</taxon>
        <taxon>Neoteleostei</taxon>
        <taxon>Acanthomorphata</taxon>
        <taxon>Ovalentaria</taxon>
        <taxon>Pomacentridae</taxon>
        <taxon>Stegastes</taxon>
    </lineage>
</organism>
<feature type="compositionally biased region" description="Acidic residues" evidence="1">
    <location>
        <begin position="524"/>
        <end position="552"/>
    </location>
</feature>
<feature type="region of interest" description="Disordered" evidence="1">
    <location>
        <begin position="522"/>
        <end position="564"/>
    </location>
</feature>
<dbReference type="Proteomes" id="UP000694891">
    <property type="component" value="Unplaced"/>
</dbReference>
<dbReference type="GeneID" id="103368961"/>
<dbReference type="InterPro" id="IPR010770">
    <property type="entry name" value="Ecd"/>
</dbReference>
<dbReference type="Pfam" id="PF07093">
    <property type="entry name" value="SGT1"/>
    <property type="match status" value="1"/>
</dbReference>